<organism evidence="1 5">
    <name type="scientific">Rotaria socialis</name>
    <dbReference type="NCBI Taxonomy" id="392032"/>
    <lineage>
        <taxon>Eukaryota</taxon>
        <taxon>Metazoa</taxon>
        <taxon>Spiralia</taxon>
        <taxon>Gnathifera</taxon>
        <taxon>Rotifera</taxon>
        <taxon>Eurotatoria</taxon>
        <taxon>Bdelloidea</taxon>
        <taxon>Philodinida</taxon>
        <taxon>Philodinidae</taxon>
        <taxon>Rotaria</taxon>
    </lineage>
</organism>
<gene>
    <name evidence="1" type="ORF">FME351_LOCUS10314</name>
    <name evidence="3" type="ORF">HFQ381_LOCUS17068</name>
    <name evidence="2" type="ORF">LUA448_LOCUS20323</name>
    <name evidence="4" type="ORF">TSG867_LOCUS20723</name>
</gene>
<reference evidence="1" key="1">
    <citation type="submission" date="2021-02" db="EMBL/GenBank/DDBJ databases">
        <authorList>
            <person name="Nowell W R."/>
        </authorList>
    </citation>
    <scope>NUCLEOTIDE SEQUENCE</scope>
</reference>
<dbReference type="EMBL" id="CAJOBQ010001546">
    <property type="protein sequence ID" value="CAF4496341.1"/>
    <property type="molecule type" value="Genomic_DNA"/>
</dbReference>
<name>A0A818BCQ2_9BILA</name>
<dbReference type="EMBL" id="CAJNYD010002581">
    <property type="protein sequence ID" value="CAF3430877.1"/>
    <property type="molecule type" value="Genomic_DNA"/>
</dbReference>
<evidence type="ECO:0000313" key="5">
    <source>
        <dbReference type="Proteomes" id="UP000663869"/>
    </source>
</evidence>
<accession>A0A818BCQ2</accession>
<evidence type="ECO:0000313" key="1">
    <source>
        <dbReference type="EMBL" id="CAF3414487.1"/>
    </source>
</evidence>
<dbReference type="Proteomes" id="UP000663869">
    <property type="component" value="Unassembled WGS sequence"/>
</dbReference>
<proteinExistence type="predicted"/>
<dbReference type="Proteomes" id="UP000663862">
    <property type="component" value="Unassembled WGS sequence"/>
</dbReference>
<dbReference type="Proteomes" id="UP000663833">
    <property type="component" value="Unassembled WGS sequence"/>
</dbReference>
<evidence type="ECO:0000313" key="2">
    <source>
        <dbReference type="EMBL" id="CAF3430877.1"/>
    </source>
</evidence>
<dbReference type="EMBL" id="CAJOBO010001245">
    <property type="protein sequence ID" value="CAF4356029.1"/>
    <property type="molecule type" value="Genomic_DNA"/>
</dbReference>
<dbReference type="AlphaFoldDB" id="A0A818BCQ2"/>
<protein>
    <submittedName>
        <fullName evidence="1">Uncharacterized protein</fullName>
    </submittedName>
</protein>
<evidence type="ECO:0000313" key="3">
    <source>
        <dbReference type="EMBL" id="CAF4356029.1"/>
    </source>
</evidence>
<sequence length="198" mass="23286">MDGNASLANQPGNSLLYNYSGLRVEPYWLAILQLFVIQCLERLYNRFAPCRKPNDWNTDIERYFNKKPDEDEHKYDDENEKEFEESFLFIIVKVYVIESVNKEVKVHLDSNEHKLVYALSHHHPGFPKRKLHPHFSRINFPPQANNNVALFRQTESKILNLGQKCVPSAPEQVLERFSKEIGQMKENVSAAWRRVTKK</sequence>
<evidence type="ECO:0000313" key="4">
    <source>
        <dbReference type="EMBL" id="CAF4496341.1"/>
    </source>
</evidence>
<comment type="caution">
    <text evidence="1">The sequence shown here is derived from an EMBL/GenBank/DDBJ whole genome shotgun (WGS) entry which is preliminary data.</text>
</comment>
<dbReference type="EMBL" id="CAJNYU010001127">
    <property type="protein sequence ID" value="CAF3414487.1"/>
    <property type="molecule type" value="Genomic_DNA"/>
</dbReference>
<dbReference type="Proteomes" id="UP000663851">
    <property type="component" value="Unassembled WGS sequence"/>
</dbReference>